<dbReference type="Gene3D" id="3.90.190.20">
    <property type="entry name" value="Mur ligase, C-terminal domain"/>
    <property type="match status" value="1"/>
</dbReference>
<dbReference type="InterPro" id="IPR001645">
    <property type="entry name" value="Folylpolyglutamate_synth"/>
</dbReference>
<organism evidence="13 14">
    <name type="scientific">Nocardioides zeicaulis</name>
    <dbReference type="NCBI Taxonomy" id="1776857"/>
    <lineage>
        <taxon>Bacteria</taxon>
        <taxon>Bacillati</taxon>
        <taxon>Actinomycetota</taxon>
        <taxon>Actinomycetes</taxon>
        <taxon>Propionibacteriales</taxon>
        <taxon>Nocardioidaceae</taxon>
        <taxon>Nocardioides</taxon>
    </lineage>
</organism>
<evidence type="ECO:0000259" key="12">
    <source>
        <dbReference type="Pfam" id="PF08245"/>
    </source>
</evidence>
<dbReference type="SUPFAM" id="SSF53623">
    <property type="entry name" value="MurD-like peptide ligases, catalytic domain"/>
    <property type="match status" value="1"/>
</dbReference>
<dbReference type="Pfam" id="PF02875">
    <property type="entry name" value="Mur_ligase_C"/>
    <property type="match status" value="1"/>
</dbReference>
<dbReference type="SUPFAM" id="SSF53244">
    <property type="entry name" value="MurD-like peptide ligases, peptide-binding domain"/>
    <property type="match status" value="1"/>
</dbReference>
<dbReference type="NCBIfam" id="TIGR01499">
    <property type="entry name" value="folC"/>
    <property type="match status" value="1"/>
</dbReference>
<evidence type="ECO:0000256" key="7">
    <source>
        <dbReference type="ARBA" id="ARBA00022842"/>
    </source>
</evidence>
<evidence type="ECO:0000259" key="11">
    <source>
        <dbReference type="Pfam" id="PF02875"/>
    </source>
</evidence>
<accession>A0ABV6DY36</accession>
<protein>
    <recommendedName>
        <fullName evidence="2">tetrahydrofolate synthase</fullName>
        <ecNumber evidence="2">6.3.2.17</ecNumber>
    </recommendedName>
    <alternativeName>
        <fullName evidence="8">Tetrahydrofolylpolyglutamate synthase</fullName>
    </alternativeName>
</protein>
<evidence type="ECO:0000256" key="6">
    <source>
        <dbReference type="ARBA" id="ARBA00022840"/>
    </source>
</evidence>
<reference evidence="13 14" key="1">
    <citation type="submission" date="2024-09" db="EMBL/GenBank/DDBJ databases">
        <authorList>
            <person name="Sun Q."/>
            <person name="Mori K."/>
        </authorList>
    </citation>
    <scope>NUCLEOTIDE SEQUENCE [LARGE SCALE GENOMIC DNA]</scope>
    <source>
        <strain evidence="13 14">CCM 8654</strain>
    </source>
</reference>
<proteinExistence type="inferred from homology"/>
<dbReference type="InterPro" id="IPR036565">
    <property type="entry name" value="Mur-like_cat_sf"/>
</dbReference>
<evidence type="ECO:0000256" key="1">
    <source>
        <dbReference type="ARBA" id="ARBA00008276"/>
    </source>
</evidence>
<dbReference type="EMBL" id="JBHLXH010000001">
    <property type="protein sequence ID" value="MFC0221636.1"/>
    <property type="molecule type" value="Genomic_DNA"/>
</dbReference>
<dbReference type="PANTHER" id="PTHR11136">
    <property type="entry name" value="FOLYLPOLYGLUTAMATE SYNTHASE-RELATED"/>
    <property type="match status" value="1"/>
</dbReference>
<dbReference type="Proteomes" id="UP001589698">
    <property type="component" value="Unassembled WGS sequence"/>
</dbReference>
<keyword evidence="14" id="KW-1185">Reference proteome</keyword>
<dbReference type="InterPro" id="IPR036615">
    <property type="entry name" value="Mur_ligase_C_dom_sf"/>
</dbReference>
<keyword evidence="4" id="KW-0479">Metal-binding</keyword>
<keyword evidence="3 10" id="KW-0436">Ligase</keyword>
<dbReference type="EC" id="6.3.2.17" evidence="2"/>
<comment type="catalytic activity">
    <reaction evidence="9">
        <text>(6S)-5,6,7,8-tetrahydrofolyl-(gamma-L-Glu)(n) + L-glutamate + ATP = (6S)-5,6,7,8-tetrahydrofolyl-(gamma-L-Glu)(n+1) + ADP + phosphate + H(+)</text>
        <dbReference type="Rhea" id="RHEA:10580"/>
        <dbReference type="Rhea" id="RHEA-COMP:14738"/>
        <dbReference type="Rhea" id="RHEA-COMP:14740"/>
        <dbReference type="ChEBI" id="CHEBI:15378"/>
        <dbReference type="ChEBI" id="CHEBI:29985"/>
        <dbReference type="ChEBI" id="CHEBI:30616"/>
        <dbReference type="ChEBI" id="CHEBI:43474"/>
        <dbReference type="ChEBI" id="CHEBI:141005"/>
        <dbReference type="ChEBI" id="CHEBI:456216"/>
        <dbReference type="EC" id="6.3.2.17"/>
    </reaction>
</comment>
<evidence type="ECO:0000256" key="5">
    <source>
        <dbReference type="ARBA" id="ARBA00022741"/>
    </source>
</evidence>
<dbReference type="PIRSF" id="PIRSF001563">
    <property type="entry name" value="Folylpolyglu_synth"/>
    <property type="match status" value="1"/>
</dbReference>
<dbReference type="Pfam" id="PF08245">
    <property type="entry name" value="Mur_ligase_M"/>
    <property type="match status" value="1"/>
</dbReference>
<dbReference type="PROSITE" id="PS01012">
    <property type="entry name" value="FOLYLPOLYGLU_SYNT_2"/>
    <property type="match status" value="1"/>
</dbReference>
<keyword evidence="6 10" id="KW-0067">ATP-binding</keyword>
<evidence type="ECO:0000313" key="14">
    <source>
        <dbReference type="Proteomes" id="UP001589698"/>
    </source>
</evidence>
<feature type="domain" description="Mur ligase C-terminal" evidence="11">
    <location>
        <begin position="308"/>
        <end position="424"/>
    </location>
</feature>
<evidence type="ECO:0000313" key="13">
    <source>
        <dbReference type="EMBL" id="MFC0221636.1"/>
    </source>
</evidence>
<name>A0ABV6DY36_9ACTN</name>
<evidence type="ECO:0000256" key="2">
    <source>
        <dbReference type="ARBA" id="ARBA00013025"/>
    </source>
</evidence>
<evidence type="ECO:0000256" key="8">
    <source>
        <dbReference type="ARBA" id="ARBA00030592"/>
    </source>
</evidence>
<keyword evidence="5 10" id="KW-0547">Nucleotide-binding</keyword>
<evidence type="ECO:0000256" key="9">
    <source>
        <dbReference type="ARBA" id="ARBA00047493"/>
    </source>
</evidence>
<sequence>MTDAPADSPRLAETFDEVEDALLSRWPESRLEPSLDRIQAFTELLGEPQRSFRSIHLTGTNGKTSTSRMVETLLRALDLRTGRFTSPHLERMSERITIDGEPLDDEAFVRAFNDVAPYTHLVDAEQDHPLSFFETMVGMAYAAFADAPVDVAVVEVGMGGSWDATNVIDADVAVVLPIAVDHAKYLGDDPATIALEKAGIIKAGSVAVLAEQTPEVAAVLVERAAEVGATLAREGMEFGVVSRTPAVGGQVVTLRGLRATYEDVFLPLYGAHQAQNAAVALATVEAFGTGELDDELVRAAFAEVTSPGRLEIIRRSPTILLDAAHNPHGAEAVAAALDDSFSFSPLVGVMGVMADKDVEGLLTVLEPHFSHLVCTQNSTPRSMTAVALGRAAVEVFGEDRVSVVPDLAEAIDRAATLAEAHEAIDVSIGAGAVLVTGSVVTVGQARSLLKGRR</sequence>
<dbReference type="GO" id="GO:0016874">
    <property type="term" value="F:ligase activity"/>
    <property type="evidence" value="ECO:0007669"/>
    <property type="project" value="UniProtKB-KW"/>
</dbReference>
<evidence type="ECO:0000256" key="4">
    <source>
        <dbReference type="ARBA" id="ARBA00022723"/>
    </source>
</evidence>
<keyword evidence="7" id="KW-0460">Magnesium</keyword>
<dbReference type="Gene3D" id="3.40.1190.10">
    <property type="entry name" value="Mur-like, catalytic domain"/>
    <property type="match status" value="1"/>
</dbReference>
<gene>
    <name evidence="13" type="ORF">ACFFJG_04000</name>
</gene>
<dbReference type="InterPro" id="IPR018109">
    <property type="entry name" value="Folylpolyglutamate_synth_CS"/>
</dbReference>
<comment type="similarity">
    <text evidence="1 10">Belongs to the folylpolyglutamate synthase family.</text>
</comment>
<evidence type="ECO:0000256" key="3">
    <source>
        <dbReference type="ARBA" id="ARBA00022598"/>
    </source>
</evidence>
<dbReference type="InterPro" id="IPR004101">
    <property type="entry name" value="Mur_ligase_C"/>
</dbReference>
<feature type="domain" description="Mur ligase central" evidence="12">
    <location>
        <begin position="142"/>
        <end position="283"/>
    </location>
</feature>
<dbReference type="PANTHER" id="PTHR11136:SF0">
    <property type="entry name" value="DIHYDROFOLATE SYNTHETASE-RELATED"/>
    <property type="match status" value="1"/>
</dbReference>
<dbReference type="RefSeq" id="WP_378517313.1">
    <property type="nucleotide sequence ID" value="NZ_CBCSDI010000006.1"/>
</dbReference>
<comment type="caution">
    <text evidence="13">The sequence shown here is derived from an EMBL/GenBank/DDBJ whole genome shotgun (WGS) entry which is preliminary data.</text>
</comment>
<evidence type="ECO:0000256" key="10">
    <source>
        <dbReference type="PIRNR" id="PIRNR001563"/>
    </source>
</evidence>
<dbReference type="InterPro" id="IPR013221">
    <property type="entry name" value="Mur_ligase_cen"/>
</dbReference>